<dbReference type="OMA" id="VGHNCTE"/>
<dbReference type="InterPro" id="IPR025749">
    <property type="entry name" value="Sphingomyelin_synth-like_dom"/>
</dbReference>
<proteinExistence type="predicted"/>
<evidence type="ECO:0000259" key="2">
    <source>
        <dbReference type="Pfam" id="PF14360"/>
    </source>
</evidence>
<dbReference type="EMBL" id="LDAU01000229">
    <property type="protein sequence ID" value="KRW98796.1"/>
    <property type="molecule type" value="Genomic_DNA"/>
</dbReference>
<dbReference type="AlphaFoldDB" id="A0A0V0Q981"/>
<keyword evidence="1" id="KW-0812">Transmembrane</keyword>
<dbReference type="OrthoDB" id="312410at2759"/>
<comment type="caution">
    <text evidence="3">The sequence shown here is derived from an EMBL/GenBank/DDBJ whole genome shotgun (WGS) entry which is preliminary data.</text>
</comment>
<keyword evidence="4" id="KW-1185">Reference proteome</keyword>
<dbReference type="Proteomes" id="UP000054937">
    <property type="component" value="Unassembled WGS sequence"/>
</dbReference>
<feature type="transmembrane region" description="Helical" evidence="1">
    <location>
        <begin position="35"/>
        <end position="57"/>
    </location>
</feature>
<gene>
    <name evidence="3" type="ORF">PPERSA_10567</name>
</gene>
<dbReference type="PANTHER" id="PTHR34674">
    <property type="entry name" value="PHOSPHATIDYLCHOLINE:DIACYLGLYCEROL CHOLINEPHOSPHOTRANSFERASE 1-RELATED"/>
    <property type="match status" value="1"/>
</dbReference>
<name>A0A0V0Q981_PSEPJ</name>
<feature type="transmembrane region" description="Helical" evidence="1">
    <location>
        <begin position="64"/>
        <end position="83"/>
    </location>
</feature>
<evidence type="ECO:0000313" key="4">
    <source>
        <dbReference type="Proteomes" id="UP000054937"/>
    </source>
</evidence>
<evidence type="ECO:0000313" key="3">
    <source>
        <dbReference type="EMBL" id="KRW98796.1"/>
    </source>
</evidence>
<organism evidence="3 4">
    <name type="scientific">Pseudocohnilembus persalinus</name>
    <name type="common">Ciliate</name>
    <dbReference type="NCBI Taxonomy" id="266149"/>
    <lineage>
        <taxon>Eukaryota</taxon>
        <taxon>Sar</taxon>
        <taxon>Alveolata</taxon>
        <taxon>Ciliophora</taxon>
        <taxon>Intramacronucleata</taxon>
        <taxon>Oligohymenophorea</taxon>
        <taxon>Scuticociliatia</taxon>
        <taxon>Philasterida</taxon>
        <taxon>Pseudocohnilembidae</taxon>
        <taxon>Pseudocohnilembus</taxon>
    </lineage>
</organism>
<feature type="transmembrane region" description="Helical" evidence="1">
    <location>
        <begin position="136"/>
        <end position="156"/>
    </location>
</feature>
<dbReference type="InterPro" id="IPR055311">
    <property type="entry name" value="PDCT1/2-like"/>
</dbReference>
<dbReference type="PANTHER" id="PTHR34674:SF1">
    <property type="entry name" value="PHOSPHATIDYLCHOLINE:DIACYLGLYCEROL CHOLINEPHOSPHOTRANSFERASE 1-RELATED"/>
    <property type="match status" value="1"/>
</dbReference>
<keyword evidence="1" id="KW-0472">Membrane</keyword>
<feature type="transmembrane region" description="Helical" evidence="1">
    <location>
        <begin position="103"/>
        <end position="124"/>
    </location>
</feature>
<keyword evidence="1" id="KW-1133">Transmembrane helix</keyword>
<reference evidence="3 4" key="1">
    <citation type="journal article" date="2015" name="Sci. Rep.">
        <title>Genome of the facultative scuticociliatosis pathogen Pseudocohnilembus persalinus provides insight into its virulence through horizontal gene transfer.</title>
        <authorList>
            <person name="Xiong J."/>
            <person name="Wang G."/>
            <person name="Cheng J."/>
            <person name="Tian M."/>
            <person name="Pan X."/>
            <person name="Warren A."/>
            <person name="Jiang C."/>
            <person name="Yuan D."/>
            <person name="Miao W."/>
        </authorList>
    </citation>
    <scope>NUCLEOTIDE SEQUENCE [LARGE SCALE GENOMIC DNA]</scope>
    <source>
        <strain evidence="3">36N120E</strain>
    </source>
</reference>
<sequence>MPVKTLDVPCMIDQGHEVLDYVNNAVQNSETLAKMILIAQSLSVDIVCISSAAFWLFKGNSMRLPLAVILFYLIRMPNIYVFTPKFPEGFFFEYPGFPSFCVPYGRSSDFFFSGHTGIMVIMVLEWRKLGYHKMKVFSSILLCYVMFSLLTIRIHYTVDVTIGLFFAHYMFIISEYLELKLNLKCIQYQESIQAIINKYRQKNIEK</sequence>
<accession>A0A0V0Q981</accession>
<evidence type="ECO:0000256" key="1">
    <source>
        <dbReference type="SAM" id="Phobius"/>
    </source>
</evidence>
<feature type="domain" description="Sphingomyelin synthase-like" evidence="2">
    <location>
        <begin position="108"/>
        <end position="173"/>
    </location>
</feature>
<feature type="transmembrane region" description="Helical" evidence="1">
    <location>
        <begin position="162"/>
        <end position="179"/>
    </location>
</feature>
<protein>
    <recommendedName>
        <fullName evidence="2">Sphingomyelin synthase-like domain-containing protein</fullName>
    </recommendedName>
</protein>
<dbReference type="Pfam" id="PF14360">
    <property type="entry name" value="PAP2_C"/>
    <property type="match status" value="1"/>
</dbReference>
<dbReference type="InParanoid" id="A0A0V0Q981"/>